<evidence type="ECO:0000256" key="5">
    <source>
        <dbReference type="ARBA" id="ARBA00022989"/>
    </source>
</evidence>
<feature type="transmembrane region" description="Helical" evidence="7">
    <location>
        <begin position="71"/>
        <end position="94"/>
    </location>
</feature>
<feature type="transmembrane region" description="Helical" evidence="7">
    <location>
        <begin position="235"/>
        <end position="259"/>
    </location>
</feature>
<evidence type="ECO:0000256" key="1">
    <source>
        <dbReference type="ARBA" id="ARBA00004651"/>
    </source>
</evidence>
<feature type="transmembrane region" description="Helical" evidence="7">
    <location>
        <begin position="106"/>
        <end position="125"/>
    </location>
</feature>
<dbReference type="GO" id="GO:0055085">
    <property type="term" value="P:transmembrane transport"/>
    <property type="evidence" value="ECO:0007669"/>
    <property type="project" value="InterPro"/>
</dbReference>
<evidence type="ECO:0000313" key="9">
    <source>
        <dbReference type="EMBL" id="HJC75706.1"/>
    </source>
</evidence>
<dbReference type="EMBL" id="DWVY01000062">
    <property type="protein sequence ID" value="HJC75706.1"/>
    <property type="molecule type" value="Genomic_DNA"/>
</dbReference>
<keyword evidence="5 7" id="KW-1133">Transmembrane helix</keyword>
<feature type="transmembrane region" description="Helical" evidence="7">
    <location>
        <begin position="137"/>
        <end position="159"/>
    </location>
</feature>
<keyword evidence="2 7" id="KW-0813">Transport</keyword>
<dbReference type="SUPFAM" id="SSF161098">
    <property type="entry name" value="MetI-like"/>
    <property type="match status" value="1"/>
</dbReference>
<dbReference type="AlphaFoldDB" id="A0A9D2QAS4"/>
<evidence type="ECO:0000256" key="6">
    <source>
        <dbReference type="ARBA" id="ARBA00023136"/>
    </source>
</evidence>
<comment type="subcellular location">
    <subcellularLocation>
        <location evidence="1 7">Cell membrane</location>
        <topology evidence="1 7">Multi-pass membrane protein</topology>
    </subcellularLocation>
</comment>
<reference evidence="9" key="2">
    <citation type="submission" date="2021-04" db="EMBL/GenBank/DDBJ databases">
        <authorList>
            <person name="Gilroy R."/>
        </authorList>
    </citation>
    <scope>NUCLEOTIDE SEQUENCE</scope>
    <source>
        <strain evidence="9">CHK196-7946</strain>
    </source>
</reference>
<dbReference type="CDD" id="cd06261">
    <property type="entry name" value="TM_PBP2"/>
    <property type="match status" value="1"/>
</dbReference>
<dbReference type="InterPro" id="IPR035906">
    <property type="entry name" value="MetI-like_sf"/>
</dbReference>
<sequence length="274" mass="30548">MKCKLKEIIIYTVLIVLTLIYILPLLWMINVSLKTNQELMVNPFSIPEVLQLGNYIYAWVKGNLGTAMLNSFIVCTVSLILSLTLGSMAAFAIARMKWRFSEWAMSYFMLGMMIPVHCVLIPLFVQFSKIGLTDSLIGLIIPYTVFALPMVIFLMTGFFRSLQNEIFEAACIDGCSIYSCFFKIAAPLAKTGFSVAGMMTFVSNWNELLMALVFISDVDKKTLPVTLTYFVGPYAVNYVQMFAAIIIALAPTIIVYLIFSNQIVEGMTTGAVKG</sequence>
<dbReference type="GO" id="GO:0005886">
    <property type="term" value="C:plasma membrane"/>
    <property type="evidence" value="ECO:0007669"/>
    <property type="project" value="UniProtKB-SubCell"/>
</dbReference>
<dbReference type="PANTHER" id="PTHR43744:SF8">
    <property type="entry name" value="SN-GLYCEROL-3-PHOSPHATE TRANSPORT SYSTEM PERMEASE PROTEIN UGPE"/>
    <property type="match status" value="1"/>
</dbReference>
<comment type="similarity">
    <text evidence="7">Belongs to the binding-protein-dependent transport system permease family.</text>
</comment>
<evidence type="ECO:0000256" key="2">
    <source>
        <dbReference type="ARBA" id="ARBA00022448"/>
    </source>
</evidence>
<proteinExistence type="inferred from homology"/>
<keyword evidence="6 7" id="KW-0472">Membrane</keyword>
<dbReference type="PANTHER" id="PTHR43744">
    <property type="entry name" value="ABC TRANSPORTER PERMEASE PROTEIN MG189-RELATED-RELATED"/>
    <property type="match status" value="1"/>
</dbReference>
<feature type="domain" description="ABC transmembrane type-1" evidence="8">
    <location>
        <begin position="68"/>
        <end position="259"/>
    </location>
</feature>
<keyword evidence="3" id="KW-1003">Cell membrane</keyword>
<accession>A0A9D2QAS4</accession>
<organism evidence="9 10">
    <name type="scientific">Candidatus Mediterraneibacter faecavium</name>
    <dbReference type="NCBI Taxonomy" id="2838668"/>
    <lineage>
        <taxon>Bacteria</taxon>
        <taxon>Bacillati</taxon>
        <taxon>Bacillota</taxon>
        <taxon>Clostridia</taxon>
        <taxon>Lachnospirales</taxon>
        <taxon>Lachnospiraceae</taxon>
        <taxon>Mediterraneibacter</taxon>
    </lineage>
</organism>
<evidence type="ECO:0000256" key="4">
    <source>
        <dbReference type="ARBA" id="ARBA00022692"/>
    </source>
</evidence>
<evidence type="ECO:0000256" key="7">
    <source>
        <dbReference type="RuleBase" id="RU363032"/>
    </source>
</evidence>
<gene>
    <name evidence="9" type="ORF">H9697_12325</name>
</gene>
<dbReference type="PROSITE" id="PS50928">
    <property type="entry name" value="ABC_TM1"/>
    <property type="match status" value="1"/>
</dbReference>
<protein>
    <submittedName>
        <fullName evidence="9">Carbohydrate ABC transporter permease</fullName>
    </submittedName>
</protein>
<name>A0A9D2QAS4_9FIRM</name>
<dbReference type="Gene3D" id="1.10.3720.10">
    <property type="entry name" value="MetI-like"/>
    <property type="match status" value="1"/>
</dbReference>
<evidence type="ECO:0000256" key="3">
    <source>
        <dbReference type="ARBA" id="ARBA00022475"/>
    </source>
</evidence>
<reference evidence="9" key="1">
    <citation type="journal article" date="2021" name="PeerJ">
        <title>Extensive microbial diversity within the chicken gut microbiome revealed by metagenomics and culture.</title>
        <authorList>
            <person name="Gilroy R."/>
            <person name="Ravi A."/>
            <person name="Getino M."/>
            <person name="Pursley I."/>
            <person name="Horton D.L."/>
            <person name="Alikhan N.F."/>
            <person name="Baker D."/>
            <person name="Gharbi K."/>
            <person name="Hall N."/>
            <person name="Watson M."/>
            <person name="Adriaenssens E.M."/>
            <person name="Foster-Nyarko E."/>
            <person name="Jarju S."/>
            <person name="Secka A."/>
            <person name="Antonio M."/>
            <person name="Oren A."/>
            <person name="Chaudhuri R.R."/>
            <person name="La Ragione R."/>
            <person name="Hildebrand F."/>
            <person name="Pallen M.J."/>
        </authorList>
    </citation>
    <scope>NUCLEOTIDE SEQUENCE</scope>
    <source>
        <strain evidence="9">CHK196-7946</strain>
    </source>
</reference>
<dbReference type="InterPro" id="IPR000515">
    <property type="entry name" value="MetI-like"/>
</dbReference>
<feature type="transmembrane region" description="Helical" evidence="7">
    <location>
        <begin position="9"/>
        <end position="29"/>
    </location>
</feature>
<dbReference type="Pfam" id="PF00528">
    <property type="entry name" value="BPD_transp_1"/>
    <property type="match status" value="1"/>
</dbReference>
<dbReference type="Proteomes" id="UP000823902">
    <property type="component" value="Unassembled WGS sequence"/>
</dbReference>
<evidence type="ECO:0000259" key="8">
    <source>
        <dbReference type="PROSITE" id="PS50928"/>
    </source>
</evidence>
<evidence type="ECO:0000313" key="10">
    <source>
        <dbReference type="Proteomes" id="UP000823902"/>
    </source>
</evidence>
<comment type="caution">
    <text evidence="9">The sequence shown here is derived from an EMBL/GenBank/DDBJ whole genome shotgun (WGS) entry which is preliminary data.</text>
</comment>
<keyword evidence="4 7" id="KW-0812">Transmembrane</keyword>